<proteinExistence type="predicted"/>
<accession>A0A8D8LGI0</accession>
<sequence length="99" mass="11264">MKETHLVPKHVITCPVYYEEMVERLANKPRGHERNPFSPKTRHYLPSLLCGKLFTRVGITRIQTPAPSLAATCNTCKIQFHVMARSLHKGGDKTTDIFC</sequence>
<protein>
    <submittedName>
        <fullName evidence="1">Uncharacterized protein</fullName>
    </submittedName>
</protein>
<name>A0A8D8LGI0_9HEMI</name>
<dbReference type="AlphaFoldDB" id="A0A8D8LGI0"/>
<organism evidence="1">
    <name type="scientific">Cacopsylla melanoneura</name>
    <dbReference type="NCBI Taxonomy" id="428564"/>
    <lineage>
        <taxon>Eukaryota</taxon>
        <taxon>Metazoa</taxon>
        <taxon>Ecdysozoa</taxon>
        <taxon>Arthropoda</taxon>
        <taxon>Hexapoda</taxon>
        <taxon>Insecta</taxon>
        <taxon>Pterygota</taxon>
        <taxon>Neoptera</taxon>
        <taxon>Paraneoptera</taxon>
        <taxon>Hemiptera</taxon>
        <taxon>Sternorrhyncha</taxon>
        <taxon>Psylloidea</taxon>
        <taxon>Psyllidae</taxon>
        <taxon>Psyllinae</taxon>
        <taxon>Cacopsylla</taxon>
    </lineage>
</organism>
<evidence type="ECO:0000313" key="1">
    <source>
        <dbReference type="EMBL" id="CAG6608666.1"/>
    </source>
</evidence>
<reference evidence="1" key="1">
    <citation type="submission" date="2021-05" db="EMBL/GenBank/DDBJ databases">
        <authorList>
            <person name="Alioto T."/>
            <person name="Alioto T."/>
            <person name="Gomez Garrido J."/>
        </authorList>
    </citation>
    <scope>NUCLEOTIDE SEQUENCE</scope>
</reference>
<dbReference type="EMBL" id="HBUF01012610">
    <property type="protein sequence ID" value="CAG6608666.1"/>
    <property type="molecule type" value="Transcribed_RNA"/>
</dbReference>